<sequence>MNFIKQLEQTISAAQAFTTRSVRQLTTTLILTAGALVPQAVVAGELYGQEWHPLTQRVTLQLQPLEPGSYSAPTPRFKSLEQGQLPGLENEAKIQAQTEYLAAKFGKSESTIREYVELAWKEASKREGMSPELLIAMMQKESAFRPKVQSRYGAQGLMQVVRRWHPDKLHPSESLFDPEVNIRVGADVLEEYLEKADGSLNKALKKYSGNARGYATRVLDESYKLARVAAEAAGQVLASKG</sequence>
<comment type="caution">
    <text evidence="3">The sequence shown here is derived from an EMBL/GenBank/DDBJ whole genome shotgun (WGS) entry which is preliminary data.</text>
</comment>
<name>A0A2N4U508_9BURK</name>
<accession>A0A2N4U508</accession>
<evidence type="ECO:0000259" key="2">
    <source>
        <dbReference type="Pfam" id="PF01464"/>
    </source>
</evidence>
<dbReference type="AlphaFoldDB" id="A0A2N4U508"/>
<dbReference type="Proteomes" id="UP000234190">
    <property type="component" value="Unassembled WGS sequence"/>
</dbReference>
<dbReference type="Pfam" id="PF01464">
    <property type="entry name" value="SLT"/>
    <property type="match status" value="1"/>
</dbReference>
<dbReference type="SUPFAM" id="SSF53955">
    <property type="entry name" value="Lysozyme-like"/>
    <property type="match status" value="1"/>
</dbReference>
<dbReference type="Gene3D" id="1.10.530.10">
    <property type="match status" value="1"/>
</dbReference>
<gene>
    <name evidence="3" type="ORF">CR159_08745</name>
</gene>
<comment type="similarity">
    <text evidence="1">Belongs to the transglycosylase Slt family.</text>
</comment>
<dbReference type="InterPro" id="IPR008258">
    <property type="entry name" value="Transglycosylase_SLT_dom_1"/>
</dbReference>
<protein>
    <recommendedName>
        <fullName evidence="2">Transglycosylase SLT domain-containing protein</fullName>
    </recommendedName>
</protein>
<organism evidence="3 4">
    <name type="scientific">Pollutimonas subterranea</name>
    <dbReference type="NCBI Taxonomy" id="2045210"/>
    <lineage>
        <taxon>Bacteria</taxon>
        <taxon>Pseudomonadati</taxon>
        <taxon>Pseudomonadota</taxon>
        <taxon>Betaproteobacteria</taxon>
        <taxon>Burkholderiales</taxon>
        <taxon>Alcaligenaceae</taxon>
        <taxon>Pollutimonas</taxon>
    </lineage>
</organism>
<evidence type="ECO:0000313" key="3">
    <source>
        <dbReference type="EMBL" id="PLC50089.1"/>
    </source>
</evidence>
<dbReference type="EMBL" id="PDNW01000006">
    <property type="protein sequence ID" value="PLC50089.1"/>
    <property type="molecule type" value="Genomic_DNA"/>
</dbReference>
<dbReference type="CDD" id="cd00254">
    <property type="entry name" value="LT-like"/>
    <property type="match status" value="1"/>
</dbReference>
<dbReference type="PANTHER" id="PTHR37423">
    <property type="entry name" value="SOLUBLE LYTIC MUREIN TRANSGLYCOSYLASE-RELATED"/>
    <property type="match status" value="1"/>
</dbReference>
<reference evidence="3 4" key="1">
    <citation type="submission" date="2017-10" db="EMBL/GenBank/DDBJ databases">
        <title>Two draft genome sequences of Pusillimonas sp. strains isolated from a nitrate- and radionuclide-contaminated groundwater in Russia.</title>
        <authorList>
            <person name="Grouzdev D.S."/>
            <person name="Tourova T.P."/>
            <person name="Goeva M.A."/>
            <person name="Babich T.L."/>
            <person name="Sokolova D.S."/>
            <person name="Abdullin R."/>
            <person name="Poltaraus A.B."/>
            <person name="Toshchakov S.V."/>
            <person name="Nazina T.N."/>
        </authorList>
    </citation>
    <scope>NUCLEOTIDE SEQUENCE [LARGE SCALE GENOMIC DNA]</scope>
    <source>
        <strain evidence="3 4">JR1/69-3-13</strain>
    </source>
</reference>
<keyword evidence="4" id="KW-1185">Reference proteome</keyword>
<dbReference type="InterPro" id="IPR023346">
    <property type="entry name" value="Lysozyme-like_dom_sf"/>
</dbReference>
<dbReference type="RefSeq" id="WP_102073638.1">
    <property type="nucleotide sequence ID" value="NZ_PDNW01000006.1"/>
</dbReference>
<evidence type="ECO:0000313" key="4">
    <source>
        <dbReference type="Proteomes" id="UP000234190"/>
    </source>
</evidence>
<feature type="domain" description="Transglycosylase SLT" evidence="2">
    <location>
        <begin position="120"/>
        <end position="208"/>
    </location>
</feature>
<proteinExistence type="inferred from homology"/>
<evidence type="ECO:0000256" key="1">
    <source>
        <dbReference type="ARBA" id="ARBA00007734"/>
    </source>
</evidence>
<dbReference type="PANTHER" id="PTHR37423:SF2">
    <property type="entry name" value="MEMBRANE-BOUND LYTIC MUREIN TRANSGLYCOSYLASE C"/>
    <property type="match status" value="1"/>
</dbReference>
<dbReference type="OrthoDB" id="92254at2"/>